<organism evidence="1 2">
    <name type="scientific">Deinobacterium chartae</name>
    <dbReference type="NCBI Taxonomy" id="521158"/>
    <lineage>
        <taxon>Bacteria</taxon>
        <taxon>Thermotogati</taxon>
        <taxon>Deinococcota</taxon>
        <taxon>Deinococci</taxon>
        <taxon>Deinococcales</taxon>
        <taxon>Deinococcaceae</taxon>
        <taxon>Deinobacterium</taxon>
    </lineage>
</organism>
<dbReference type="RefSeq" id="WP_183986559.1">
    <property type="nucleotide sequence ID" value="NZ_JACHHG010000005.1"/>
</dbReference>
<dbReference type="Proteomes" id="UP000569951">
    <property type="component" value="Unassembled WGS sequence"/>
</dbReference>
<name>A0A841HY27_9DEIO</name>
<dbReference type="InterPro" id="IPR002808">
    <property type="entry name" value="AdoCbi_amidolase"/>
</dbReference>
<accession>A0A841HY27</accession>
<dbReference type="AlphaFoldDB" id="A0A841HY27"/>
<dbReference type="InterPro" id="IPR052209">
    <property type="entry name" value="CbiZ"/>
</dbReference>
<dbReference type="Pfam" id="PF01955">
    <property type="entry name" value="CbiZ"/>
    <property type="match status" value="1"/>
</dbReference>
<gene>
    <name evidence="1" type="ORF">HNR42_001722</name>
</gene>
<keyword evidence="1" id="KW-0378">Hydrolase</keyword>
<dbReference type="PANTHER" id="PTHR35336:SF5">
    <property type="entry name" value="ADENOSYLCOBINAMIDE AMIDOHYDROLASE"/>
    <property type="match status" value="1"/>
</dbReference>
<keyword evidence="2" id="KW-1185">Reference proteome</keyword>
<protein>
    <submittedName>
        <fullName evidence="1">Adenosylcobinamide amidohydrolase</fullName>
    </submittedName>
</protein>
<dbReference type="EMBL" id="JACHHG010000005">
    <property type="protein sequence ID" value="MBB6098297.1"/>
    <property type="molecule type" value="Genomic_DNA"/>
</dbReference>
<dbReference type="GO" id="GO:0016787">
    <property type="term" value="F:hydrolase activity"/>
    <property type="evidence" value="ECO:0007669"/>
    <property type="project" value="UniProtKB-KW"/>
</dbReference>
<reference evidence="1 2" key="1">
    <citation type="submission" date="2020-08" db="EMBL/GenBank/DDBJ databases">
        <title>Genomic Encyclopedia of Type Strains, Phase IV (KMG-IV): sequencing the most valuable type-strain genomes for metagenomic binning, comparative biology and taxonomic classification.</title>
        <authorList>
            <person name="Goeker M."/>
        </authorList>
    </citation>
    <scope>NUCLEOTIDE SEQUENCE [LARGE SCALE GENOMIC DNA]</scope>
    <source>
        <strain evidence="1 2">DSM 21458</strain>
    </source>
</reference>
<dbReference type="PANTHER" id="PTHR35336">
    <property type="entry name" value="ADENOSYLCOBINAMIDE AMIDOHYDROLASE"/>
    <property type="match status" value="1"/>
</dbReference>
<evidence type="ECO:0000313" key="1">
    <source>
        <dbReference type="EMBL" id="MBB6098297.1"/>
    </source>
</evidence>
<proteinExistence type="predicted"/>
<sequence>MNAAYPARLTLRHGALLLDLELPRPVISSAPFGGGMSERRYLVNRSVPPTFCPPDLEVAALAELAALNLPADQTVCAFTAVDVFRFGEGVALERGVRAAAFVTAGLGNLAAPGLSALAPVRPGTINAFVLLEADLPPAALVETVQVITEVKARLLAGRSTREGFPGTGTSTDTVTVALLPGRFERYAGAVTPVGRAVARAFSTALTQALGAPEESHEPRTAH</sequence>
<evidence type="ECO:0000313" key="2">
    <source>
        <dbReference type="Proteomes" id="UP000569951"/>
    </source>
</evidence>
<comment type="caution">
    <text evidence="1">The sequence shown here is derived from an EMBL/GenBank/DDBJ whole genome shotgun (WGS) entry which is preliminary data.</text>
</comment>